<feature type="transmembrane region" description="Helical" evidence="1">
    <location>
        <begin position="165"/>
        <end position="186"/>
    </location>
</feature>
<proteinExistence type="predicted"/>
<accession>A0ABP9JV95</accession>
<feature type="transmembrane region" description="Helical" evidence="1">
    <location>
        <begin position="136"/>
        <end position="158"/>
    </location>
</feature>
<organism evidence="2 3">
    <name type="scientific">Nocardia callitridis</name>
    <dbReference type="NCBI Taxonomy" id="648753"/>
    <lineage>
        <taxon>Bacteria</taxon>
        <taxon>Bacillati</taxon>
        <taxon>Actinomycetota</taxon>
        <taxon>Actinomycetes</taxon>
        <taxon>Mycobacteriales</taxon>
        <taxon>Nocardiaceae</taxon>
        <taxon>Nocardia</taxon>
    </lineage>
</organism>
<evidence type="ECO:0000256" key="1">
    <source>
        <dbReference type="SAM" id="Phobius"/>
    </source>
</evidence>
<dbReference type="InterPro" id="IPR009339">
    <property type="entry name" value="DUF998"/>
</dbReference>
<evidence type="ECO:0000313" key="3">
    <source>
        <dbReference type="Proteomes" id="UP001500603"/>
    </source>
</evidence>
<keyword evidence="1" id="KW-0472">Membrane</keyword>
<dbReference type="RefSeq" id="WP_345493827.1">
    <property type="nucleotide sequence ID" value="NZ_BAABJM010000001.1"/>
</dbReference>
<evidence type="ECO:0008006" key="4">
    <source>
        <dbReference type="Google" id="ProtNLM"/>
    </source>
</evidence>
<dbReference type="Pfam" id="PF06197">
    <property type="entry name" value="DUF998"/>
    <property type="match status" value="1"/>
</dbReference>
<reference evidence="3" key="1">
    <citation type="journal article" date="2019" name="Int. J. Syst. Evol. Microbiol.">
        <title>The Global Catalogue of Microorganisms (GCM) 10K type strain sequencing project: providing services to taxonomists for standard genome sequencing and annotation.</title>
        <authorList>
            <consortium name="The Broad Institute Genomics Platform"/>
            <consortium name="The Broad Institute Genome Sequencing Center for Infectious Disease"/>
            <person name="Wu L."/>
            <person name="Ma J."/>
        </authorList>
    </citation>
    <scope>NUCLEOTIDE SEQUENCE [LARGE SCALE GENOMIC DNA]</scope>
    <source>
        <strain evidence="3">JCM 18298</strain>
    </source>
</reference>
<sequence length="230" mass="24381">MTDSPKRVRVAVALLAGALALAGLCYSSWILEFVLPIDIDPVNTFLSELDAVGKPYRAVFATADKIVGVLLVPAAIAGLLLFARLRWSTIGWVALLCFGAATIADAMLPLHDCVPTPKTTCGGPRALFPQLHEPHALSSSLAVCSIAVAGIAFSVAAFRYRRWALLRTVGTAILVLGTAATVWMMVADDLSGHYALGIAQRIQVGAISLWLIVFGIAVTDRSERVSSARP</sequence>
<keyword evidence="1" id="KW-1133">Transmembrane helix</keyword>
<dbReference type="Proteomes" id="UP001500603">
    <property type="component" value="Unassembled WGS sequence"/>
</dbReference>
<dbReference type="EMBL" id="BAABJM010000001">
    <property type="protein sequence ID" value="GAA5045537.1"/>
    <property type="molecule type" value="Genomic_DNA"/>
</dbReference>
<feature type="transmembrane region" description="Helical" evidence="1">
    <location>
        <begin position="90"/>
        <end position="110"/>
    </location>
</feature>
<evidence type="ECO:0000313" key="2">
    <source>
        <dbReference type="EMBL" id="GAA5045537.1"/>
    </source>
</evidence>
<comment type="caution">
    <text evidence="2">The sequence shown here is derived from an EMBL/GenBank/DDBJ whole genome shotgun (WGS) entry which is preliminary data.</text>
</comment>
<name>A0ABP9JV95_9NOCA</name>
<keyword evidence="3" id="KW-1185">Reference proteome</keyword>
<feature type="transmembrane region" description="Helical" evidence="1">
    <location>
        <begin position="66"/>
        <end position="83"/>
    </location>
</feature>
<feature type="transmembrane region" description="Helical" evidence="1">
    <location>
        <begin position="198"/>
        <end position="219"/>
    </location>
</feature>
<gene>
    <name evidence="2" type="ORF">GCM10023318_10030</name>
</gene>
<keyword evidence="1" id="KW-0812">Transmembrane</keyword>
<protein>
    <recommendedName>
        <fullName evidence="4">DUF998 domain-containing protein</fullName>
    </recommendedName>
</protein>